<dbReference type="EMBL" id="PP511443">
    <property type="protein sequence ID" value="XCD04242.1"/>
    <property type="molecule type" value="Genomic_DNA"/>
</dbReference>
<protein>
    <submittedName>
        <fullName evidence="2">DNA helix stabilization protein</fullName>
    </submittedName>
</protein>
<dbReference type="Gene3D" id="2.40.50.140">
    <property type="entry name" value="Nucleic acid-binding proteins"/>
    <property type="match status" value="1"/>
</dbReference>
<dbReference type="InterPro" id="IPR022595">
    <property type="entry name" value="Enc34_ssDNA-bd"/>
</dbReference>
<proteinExistence type="predicted"/>
<evidence type="ECO:0000313" key="2">
    <source>
        <dbReference type="EMBL" id="XCD04242.1"/>
    </source>
</evidence>
<organism evidence="2">
    <name type="scientific">Dulem virus 37</name>
    <dbReference type="NCBI Taxonomy" id="3145755"/>
    <lineage>
        <taxon>Viruses</taxon>
        <taxon>Duplodnaviria</taxon>
        <taxon>Heunggongvirae</taxon>
        <taxon>Uroviricota</taxon>
        <taxon>Caudoviricetes</taxon>
    </lineage>
</organism>
<feature type="region of interest" description="Disordered" evidence="1">
    <location>
        <begin position="168"/>
        <end position="187"/>
    </location>
</feature>
<feature type="compositionally biased region" description="Acidic residues" evidence="1">
    <location>
        <begin position="171"/>
        <end position="187"/>
    </location>
</feature>
<evidence type="ECO:0000256" key="1">
    <source>
        <dbReference type="SAM" id="MobiDB-lite"/>
    </source>
</evidence>
<dbReference type="Pfam" id="PF10991">
    <property type="entry name" value="Enc34_ssDNA-bd"/>
    <property type="match status" value="1"/>
</dbReference>
<reference evidence="2" key="1">
    <citation type="submission" date="2024-03" db="EMBL/GenBank/DDBJ databases">
        <title>Diverse circular DNA viruses in blood, oral, and fecal samples of captive lemurs.</title>
        <authorList>
            <person name="Paietta E.N."/>
            <person name="Kraberger S."/>
            <person name="Lund M.C."/>
            <person name="Custer J.M."/>
            <person name="Vargas K.M."/>
            <person name="Ehmke E.E."/>
            <person name="Yoder A.D."/>
            <person name="Varsani A."/>
        </authorList>
    </citation>
    <scope>NUCLEOTIDE SEQUENCE</scope>
    <source>
        <strain evidence="2">Duke_22FF_208</strain>
    </source>
</reference>
<sequence>MANSTQITTGKVRFSYCNLFTPRAIDNGPAKYSVTLLIPKSDKATLAKIKTAIEAAKTAYIQRNSGKKLPTNLKNTLHDGDGERPNGGEFGEECKGCYVMTVSTKNPPVIVYSDKTPITDPQELYSGCYGRAIINFYVYDTQGNKGVSAGLNGIMKLYDGEPLGGGVVTDADWDDGWEDEDDDDLLG</sequence>
<dbReference type="SUPFAM" id="SSF50249">
    <property type="entry name" value="Nucleic acid-binding proteins"/>
    <property type="match status" value="1"/>
</dbReference>
<name>A0AAU8AWW5_9CAUD</name>
<accession>A0AAU8AWW5</accession>
<dbReference type="InterPro" id="IPR012340">
    <property type="entry name" value="NA-bd_OB-fold"/>
</dbReference>